<evidence type="ECO:0000256" key="1">
    <source>
        <dbReference type="ARBA" id="ARBA00010609"/>
    </source>
</evidence>
<dbReference type="InterPro" id="IPR011706">
    <property type="entry name" value="Cu-oxidase_C"/>
</dbReference>
<dbReference type="SUPFAM" id="SSF49503">
    <property type="entry name" value="Cupredoxins"/>
    <property type="match status" value="3"/>
</dbReference>
<dbReference type="Gene3D" id="2.60.40.420">
    <property type="entry name" value="Cupredoxins - blue copper proteins"/>
    <property type="match status" value="3"/>
</dbReference>
<dbReference type="PROSITE" id="PS00079">
    <property type="entry name" value="MULTICOPPER_OXIDASE1"/>
    <property type="match status" value="1"/>
</dbReference>
<feature type="domain" description="Plastocyanin-like" evidence="6">
    <location>
        <begin position="542"/>
        <end position="692"/>
    </location>
</feature>
<dbReference type="InterPro" id="IPR033138">
    <property type="entry name" value="Cu_oxidase_CS"/>
</dbReference>
<protein>
    <recommendedName>
        <fullName evidence="2">ferroxidase</fullName>
        <ecNumber evidence="2">1.16.3.1</ecNumber>
    </recommendedName>
</protein>
<dbReference type="InParanoid" id="E4X8P2"/>
<feature type="domain" description="Plastocyanin-like" evidence="7">
    <location>
        <begin position="109"/>
        <end position="217"/>
    </location>
</feature>
<proteinExistence type="inferred from homology"/>
<organism evidence="8 9">
    <name type="scientific">Oikopleura dioica</name>
    <name type="common">Tunicate</name>
    <dbReference type="NCBI Taxonomy" id="34765"/>
    <lineage>
        <taxon>Eukaryota</taxon>
        <taxon>Metazoa</taxon>
        <taxon>Chordata</taxon>
        <taxon>Tunicata</taxon>
        <taxon>Appendicularia</taxon>
        <taxon>Copelata</taxon>
        <taxon>Oikopleuridae</taxon>
        <taxon>Oikopleura</taxon>
    </lineage>
</organism>
<dbReference type="PANTHER" id="PTHR11709">
    <property type="entry name" value="MULTI-COPPER OXIDASE"/>
    <property type="match status" value="1"/>
</dbReference>
<dbReference type="GO" id="GO:0004322">
    <property type="term" value="F:ferroxidase activity"/>
    <property type="evidence" value="ECO:0007669"/>
    <property type="project" value="UniProtKB-EC"/>
</dbReference>
<reference evidence="8 9" key="1">
    <citation type="journal article" date="2010" name="Science">
        <title>Plasticity of animal genome architecture unmasked by rapid evolution of a pelagic tunicate.</title>
        <authorList>
            <person name="Denoeud F."/>
            <person name="Henriet S."/>
            <person name="Mungpakdee S."/>
            <person name="Aury J.M."/>
            <person name="Da Silva C."/>
            <person name="Brinkmann H."/>
            <person name="Mikhaleva J."/>
            <person name="Olsen L.C."/>
            <person name="Jubin C."/>
            <person name="Canestro C."/>
            <person name="Bouquet J.M."/>
            <person name="Danks G."/>
            <person name="Poulain J."/>
            <person name="Campsteijn C."/>
            <person name="Adamski M."/>
            <person name="Cross I."/>
            <person name="Yadetie F."/>
            <person name="Muffato M."/>
            <person name="Louis A."/>
            <person name="Butcher S."/>
            <person name="Tsagkogeorga G."/>
            <person name="Konrad A."/>
            <person name="Singh S."/>
            <person name="Jensen M.F."/>
            <person name="Cong E.H."/>
            <person name="Eikeseth-Otteraa H."/>
            <person name="Noel B."/>
            <person name="Anthouard V."/>
            <person name="Porcel B.M."/>
            <person name="Kachouri-Lafond R."/>
            <person name="Nishino A."/>
            <person name="Ugolini M."/>
            <person name="Chourrout P."/>
            <person name="Nishida H."/>
            <person name="Aasland R."/>
            <person name="Huzurbazar S."/>
            <person name="Westhof E."/>
            <person name="Delsuc F."/>
            <person name="Lehrach H."/>
            <person name="Reinhardt R."/>
            <person name="Weissenbach J."/>
            <person name="Roy S.W."/>
            <person name="Artiguenave F."/>
            <person name="Postlethwait J.H."/>
            <person name="Manak J.R."/>
            <person name="Thompson E.M."/>
            <person name="Jaillon O."/>
            <person name="Du Pasquier L."/>
            <person name="Boudinot P."/>
            <person name="Liberles D.A."/>
            <person name="Volff J.N."/>
            <person name="Philippe H."/>
            <person name="Lenhard B."/>
            <person name="Roest Crollius H."/>
            <person name="Wincker P."/>
            <person name="Chourrout D."/>
        </authorList>
    </citation>
    <scope>NUCLEOTIDE SEQUENCE [LARGE SCALE GENOMIC DNA]</scope>
</reference>
<dbReference type="Proteomes" id="UP000001307">
    <property type="component" value="Unassembled WGS sequence"/>
</dbReference>
<sequence>MKLLLFLPLIQAEIICNYDEPCLKACKDTVCEYFWNIEHRFTRTWRTHDFGEGTSYTKGALRDIPIEWNTTKGTFDIVQEGINIGVHDVYDENGNVRDPLEELENLFLVDGQPQRKVITINGQLPGPKIIVNKGALVKIHVKSTLHEESFTLHWHGLHQVDNFWNDGAAMISQCPVDSHSSFTYVMRAENSGTHWYHSHYGIQRADGLHGAFIILEEDEDAEEMSWITMVLTDWWNTDSTYLAGADPYRYGNTFGARMTGPGGVACNTEDKSFLAGVKLSSFCVDSILANGRGHYRLPVSVENLDKKNFEFSVFEEYLVSETTTRIQLKTIHAGFEFPLLFRSADGRKVSVTAHDGRRTIPEKGDGVFIGVGETLNIEVDFPLDENRLELLAEIMFEGLGKKARPLERPFVKIIISRDASVAAYDVKSKLVAADDSAEIPEEFSFHQDNGVENKLLLNCPAKNFVDIPCKMVTDFRRDPNYESRFDNPPPSLFDKPDRVVELNMNFATGAAINGIEYKYPDEPFFYGPENTPMTKCTEEQMKNGGGHCTQIIEVKKDELIEFRVTAAEHIENEARRWQWTYHSIHLHGYEYFVTDIGFGMANQTTGFIERANPSFHCKNNGMRCMHVEFDESIMKQKRSDRDDFIAKNTVVVPAMGYVVFRLRATNPGVWPFHCHQLYHNYEGMALSLYVKDEVDHKPFSYLPKNMPRCHNYHPKDIAINEEPRQSQESSALQVLTSLFLILSVCLF</sequence>
<evidence type="ECO:0000259" key="6">
    <source>
        <dbReference type="Pfam" id="PF07731"/>
    </source>
</evidence>
<keyword evidence="9" id="KW-1185">Reference proteome</keyword>
<evidence type="ECO:0000313" key="8">
    <source>
        <dbReference type="EMBL" id="CBY08235.1"/>
    </source>
</evidence>
<keyword evidence="3" id="KW-0479">Metal-binding</keyword>
<evidence type="ECO:0000256" key="2">
    <source>
        <dbReference type="ARBA" id="ARBA00013107"/>
    </source>
</evidence>
<dbReference type="InterPro" id="IPR045087">
    <property type="entry name" value="Cu-oxidase_fam"/>
</dbReference>
<dbReference type="CDD" id="cd13858">
    <property type="entry name" value="CuRO_1_tcLCC2_insect_like"/>
    <property type="match status" value="1"/>
</dbReference>
<dbReference type="InterPro" id="IPR008972">
    <property type="entry name" value="Cupredoxin"/>
</dbReference>
<dbReference type="Pfam" id="PF07731">
    <property type="entry name" value="Cu-oxidase_2"/>
    <property type="match status" value="1"/>
</dbReference>
<dbReference type="Pfam" id="PF07732">
    <property type="entry name" value="Cu-oxidase_3"/>
    <property type="match status" value="1"/>
</dbReference>
<dbReference type="OrthoDB" id="2121828at2759"/>
<dbReference type="InterPro" id="IPR002355">
    <property type="entry name" value="Cu_oxidase_Cu_BS"/>
</dbReference>
<gene>
    <name evidence="8" type="ORF">GSOID_T00004249001</name>
</gene>
<keyword evidence="5" id="KW-0186">Copper</keyword>
<evidence type="ECO:0000259" key="7">
    <source>
        <dbReference type="Pfam" id="PF07732"/>
    </source>
</evidence>
<comment type="similarity">
    <text evidence="1">Belongs to the multicopper oxidase family.</text>
</comment>
<evidence type="ECO:0000256" key="4">
    <source>
        <dbReference type="ARBA" id="ARBA00023002"/>
    </source>
</evidence>
<dbReference type="InterPro" id="IPR011707">
    <property type="entry name" value="Cu-oxidase-like_N"/>
</dbReference>
<name>E4X8P2_OIKDI</name>
<dbReference type="PROSITE" id="PS00080">
    <property type="entry name" value="MULTICOPPER_OXIDASE2"/>
    <property type="match status" value="1"/>
</dbReference>
<dbReference type="PANTHER" id="PTHR11709:SF394">
    <property type="entry name" value="FI03373P-RELATED"/>
    <property type="match status" value="1"/>
</dbReference>
<dbReference type="EC" id="1.16.3.1" evidence="2"/>
<accession>E4X8P2</accession>
<dbReference type="AlphaFoldDB" id="E4X8P2"/>
<evidence type="ECO:0000313" key="9">
    <source>
        <dbReference type="Proteomes" id="UP000001307"/>
    </source>
</evidence>
<keyword evidence="4" id="KW-0560">Oxidoreductase</keyword>
<dbReference type="EMBL" id="FN653029">
    <property type="protein sequence ID" value="CBY08235.1"/>
    <property type="molecule type" value="Genomic_DNA"/>
</dbReference>
<evidence type="ECO:0000256" key="3">
    <source>
        <dbReference type="ARBA" id="ARBA00022723"/>
    </source>
</evidence>
<dbReference type="GO" id="GO:0005507">
    <property type="term" value="F:copper ion binding"/>
    <property type="evidence" value="ECO:0007669"/>
    <property type="project" value="InterPro"/>
</dbReference>
<evidence type="ECO:0000256" key="5">
    <source>
        <dbReference type="ARBA" id="ARBA00023008"/>
    </source>
</evidence>